<evidence type="ECO:0000313" key="2">
    <source>
        <dbReference type="EMBL" id="CUU08081.1"/>
    </source>
</evidence>
<accession>A0A0S4ND20</accession>
<dbReference type="RefSeq" id="WP_140945699.1">
    <property type="nucleotide sequence ID" value="NZ_FAOO01000018.1"/>
</dbReference>
<name>A0A0S4ND20_9BACT</name>
<sequence length="170" mass="20027">MKILIAYFSFTGRTEKVANSLCENFSKFKIEFDVFKIEPILNLPYLFWLLLSFFPKLPFPLKKFKLSSVYDIIVLGTPKWTFNCPPVISFVNFLKSNFKDAKKPKVAFYITYGGFKEDAFIEKLLKIFKANGFEVVEFDKFKRRDIDEGKVFERVEVFVNKILMHLNQSI</sequence>
<gene>
    <name evidence="2" type="ORF">JGI1_01981</name>
</gene>
<dbReference type="AlphaFoldDB" id="A0A0S4ND20"/>
<dbReference type="EMBL" id="FAOO01000018">
    <property type="protein sequence ID" value="CUU08081.1"/>
    <property type="molecule type" value="Genomic_DNA"/>
</dbReference>
<dbReference type="STRING" id="1643428.GCA_001442855_01941"/>
<feature type="domain" description="Flavodoxin-like" evidence="1">
    <location>
        <begin position="3"/>
        <end position="170"/>
    </location>
</feature>
<evidence type="ECO:0000259" key="1">
    <source>
        <dbReference type="PROSITE" id="PS50902"/>
    </source>
</evidence>
<protein>
    <submittedName>
        <fullName evidence="2">Flavodoxin</fullName>
    </submittedName>
</protein>
<dbReference type="InterPro" id="IPR029039">
    <property type="entry name" value="Flavoprotein-like_sf"/>
</dbReference>
<dbReference type="Proteomes" id="UP000320623">
    <property type="component" value="Unassembled WGS sequence"/>
</dbReference>
<reference evidence="3" key="1">
    <citation type="submission" date="2015-11" db="EMBL/GenBank/DDBJ databases">
        <authorList>
            <person name="Varghese N."/>
        </authorList>
    </citation>
    <scope>NUCLEOTIDE SEQUENCE [LARGE SCALE GENOMIC DNA]</scope>
</reference>
<dbReference type="OrthoDB" id="9801479at2"/>
<dbReference type="InterPro" id="IPR008254">
    <property type="entry name" value="Flavodoxin/NO_synth"/>
</dbReference>
<dbReference type="PROSITE" id="PS50902">
    <property type="entry name" value="FLAVODOXIN_LIKE"/>
    <property type="match status" value="1"/>
</dbReference>
<dbReference type="Gene3D" id="3.40.50.360">
    <property type="match status" value="1"/>
</dbReference>
<evidence type="ECO:0000313" key="3">
    <source>
        <dbReference type="Proteomes" id="UP000320623"/>
    </source>
</evidence>
<dbReference type="GO" id="GO:0010181">
    <property type="term" value="F:FMN binding"/>
    <property type="evidence" value="ECO:0007669"/>
    <property type="project" value="InterPro"/>
</dbReference>
<keyword evidence="3" id="KW-1185">Reference proteome</keyword>
<proteinExistence type="predicted"/>
<dbReference type="SUPFAM" id="SSF52218">
    <property type="entry name" value="Flavoproteins"/>
    <property type="match status" value="1"/>
</dbReference>
<organism evidence="2 3">
    <name type="scientific">Candidatus Thermokryptus mobilis</name>
    <dbReference type="NCBI Taxonomy" id="1643428"/>
    <lineage>
        <taxon>Bacteria</taxon>
        <taxon>Pseudomonadati</taxon>
        <taxon>Candidatus Kryptoniota</taxon>
        <taxon>Candidatus Thermokryptus</taxon>
    </lineage>
</organism>